<gene>
    <name evidence="1" type="ORF">ILEXP_LOCUS10533</name>
</gene>
<keyword evidence="2" id="KW-1185">Reference proteome</keyword>
<sequence>MDGKFRTNSVYVPRLKKDADEKGRGMEGERNKAIKKIDRFMTNSSKSLAESGSEFDERSFWGQIRDDSELGVRYTDEDEIEGESPYLRPVDVGGNNLPAHTTDTTWMLPCLHLHRQRDVE</sequence>
<dbReference type="AlphaFoldDB" id="A0ABC8RII9"/>
<accession>A0ABC8RII9</accession>
<evidence type="ECO:0000313" key="2">
    <source>
        <dbReference type="Proteomes" id="UP001642360"/>
    </source>
</evidence>
<comment type="caution">
    <text evidence="1">The sequence shown here is derived from an EMBL/GenBank/DDBJ whole genome shotgun (WGS) entry which is preliminary data.</text>
</comment>
<evidence type="ECO:0000313" key="1">
    <source>
        <dbReference type="EMBL" id="CAK9142839.1"/>
    </source>
</evidence>
<dbReference type="EMBL" id="CAUOFW020001258">
    <property type="protein sequence ID" value="CAK9142839.1"/>
    <property type="molecule type" value="Genomic_DNA"/>
</dbReference>
<protein>
    <submittedName>
        <fullName evidence="1">Uncharacterized protein</fullName>
    </submittedName>
</protein>
<organism evidence="1 2">
    <name type="scientific">Ilex paraguariensis</name>
    <name type="common">yerba mate</name>
    <dbReference type="NCBI Taxonomy" id="185542"/>
    <lineage>
        <taxon>Eukaryota</taxon>
        <taxon>Viridiplantae</taxon>
        <taxon>Streptophyta</taxon>
        <taxon>Embryophyta</taxon>
        <taxon>Tracheophyta</taxon>
        <taxon>Spermatophyta</taxon>
        <taxon>Magnoliopsida</taxon>
        <taxon>eudicotyledons</taxon>
        <taxon>Gunneridae</taxon>
        <taxon>Pentapetalae</taxon>
        <taxon>asterids</taxon>
        <taxon>campanulids</taxon>
        <taxon>Aquifoliales</taxon>
        <taxon>Aquifoliaceae</taxon>
        <taxon>Ilex</taxon>
    </lineage>
</organism>
<dbReference type="Proteomes" id="UP001642360">
    <property type="component" value="Unassembled WGS sequence"/>
</dbReference>
<name>A0ABC8RII9_9AQUA</name>
<reference evidence="1 2" key="1">
    <citation type="submission" date="2024-02" db="EMBL/GenBank/DDBJ databases">
        <authorList>
            <person name="Vignale AGUSTIN F."/>
            <person name="Sosa J E."/>
            <person name="Modenutti C."/>
        </authorList>
    </citation>
    <scope>NUCLEOTIDE SEQUENCE [LARGE SCALE GENOMIC DNA]</scope>
</reference>
<proteinExistence type="predicted"/>